<dbReference type="InterPro" id="IPR016483">
    <property type="entry name" value="UCP006404_Pept_M50_CBS"/>
</dbReference>
<organism evidence="19 20">
    <name type="scientific">Chamaesiphon polymorphus CCALA 037</name>
    <dbReference type="NCBI Taxonomy" id="2107692"/>
    <lineage>
        <taxon>Bacteria</taxon>
        <taxon>Bacillati</taxon>
        <taxon>Cyanobacteriota</taxon>
        <taxon>Cyanophyceae</taxon>
        <taxon>Gomontiellales</taxon>
        <taxon>Chamaesiphonaceae</taxon>
        <taxon>Chamaesiphon</taxon>
    </lineage>
</organism>
<dbReference type="InterPro" id="IPR008915">
    <property type="entry name" value="Peptidase_M50"/>
</dbReference>
<keyword evidence="4 14" id="KW-0645">Protease</keyword>
<evidence type="ECO:0000256" key="5">
    <source>
        <dbReference type="ARBA" id="ARBA00022692"/>
    </source>
</evidence>
<keyword evidence="5 14" id="KW-0812">Transmembrane</keyword>
<comment type="subcellular location">
    <subcellularLocation>
        <location evidence="1 14">Cell membrane</location>
        <topology evidence="1 14">Multi-pass membrane protein</topology>
    </subcellularLocation>
</comment>
<dbReference type="SUPFAM" id="SSF54631">
    <property type="entry name" value="CBS-domain pair"/>
    <property type="match status" value="1"/>
</dbReference>
<evidence type="ECO:0000256" key="14">
    <source>
        <dbReference type="PIRNR" id="PIRNR006404"/>
    </source>
</evidence>
<dbReference type="GO" id="GO:0008237">
    <property type="term" value="F:metallopeptidase activity"/>
    <property type="evidence" value="ECO:0007669"/>
    <property type="project" value="UniProtKB-UniRule"/>
</dbReference>
<evidence type="ECO:0000256" key="9">
    <source>
        <dbReference type="ARBA" id="ARBA00022833"/>
    </source>
</evidence>
<evidence type="ECO:0000256" key="3">
    <source>
        <dbReference type="ARBA" id="ARBA00022475"/>
    </source>
</evidence>
<dbReference type="CDD" id="cd06164">
    <property type="entry name" value="S2P-M50_SpoIVFB_CBS"/>
    <property type="match status" value="1"/>
</dbReference>
<reference evidence="19 20" key="1">
    <citation type="submission" date="2018-03" db="EMBL/GenBank/DDBJ databases">
        <title>The ancient ancestry and fast evolution of plastids.</title>
        <authorList>
            <person name="Moore K.R."/>
            <person name="Magnabosco C."/>
            <person name="Momper L."/>
            <person name="Gold D.A."/>
            <person name="Bosak T."/>
            <person name="Fournier G.P."/>
        </authorList>
    </citation>
    <scope>NUCLEOTIDE SEQUENCE [LARGE SCALE GENOMIC DNA]</scope>
    <source>
        <strain evidence="19 20">CCALA 037</strain>
    </source>
</reference>
<keyword evidence="9 14" id="KW-0862">Zinc</keyword>
<gene>
    <name evidence="19" type="ORF">C7B77_16015</name>
</gene>
<keyword evidence="12 17" id="KW-0129">CBS domain</keyword>
<accession>A0A2T1GCT4</accession>
<dbReference type="PANTHER" id="PTHR39188">
    <property type="entry name" value="MEMBRANE-ASSOCIATED ZINC METALLOPROTEASE M50B"/>
    <property type="match status" value="1"/>
</dbReference>
<feature type="transmembrane region" description="Helical" evidence="14">
    <location>
        <begin position="7"/>
        <end position="28"/>
    </location>
</feature>
<keyword evidence="7" id="KW-0677">Repeat</keyword>
<feature type="domain" description="CBS" evidence="18">
    <location>
        <begin position="313"/>
        <end position="372"/>
    </location>
</feature>
<keyword evidence="6 14" id="KW-0479">Metal-binding</keyword>
<dbReference type="RefSeq" id="WP_106306795.1">
    <property type="nucleotide sequence ID" value="NZ_PVWO01000208.1"/>
</dbReference>
<dbReference type="Gene3D" id="3.10.580.10">
    <property type="entry name" value="CBS-domain"/>
    <property type="match status" value="1"/>
</dbReference>
<feature type="binding site" evidence="16">
    <location>
        <position position="66"/>
    </location>
    <ligand>
        <name>Zn(2+)</name>
        <dbReference type="ChEBI" id="CHEBI:29105"/>
        <note>catalytic</note>
    </ligand>
</feature>
<feature type="transmembrane region" description="Helical" evidence="14">
    <location>
        <begin position="184"/>
        <end position="207"/>
    </location>
</feature>
<feature type="binding site" evidence="16">
    <location>
        <position position="162"/>
    </location>
    <ligand>
        <name>Zn(2+)</name>
        <dbReference type="ChEBI" id="CHEBI:29105"/>
        <note>catalytic</note>
    </ligand>
</feature>
<evidence type="ECO:0000313" key="19">
    <source>
        <dbReference type="EMBL" id="PSB55128.1"/>
    </source>
</evidence>
<evidence type="ECO:0000256" key="16">
    <source>
        <dbReference type="PIRSR" id="PIRSR006404-2"/>
    </source>
</evidence>
<keyword evidence="3 14" id="KW-1003">Cell membrane</keyword>
<evidence type="ECO:0000256" key="6">
    <source>
        <dbReference type="ARBA" id="ARBA00022723"/>
    </source>
</evidence>
<protein>
    <recommendedName>
        <fullName evidence="14">Zinc metalloprotease</fullName>
    </recommendedName>
</protein>
<keyword evidence="13 14" id="KW-0472">Membrane</keyword>
<evidence type="ECO:0000313" key="20">
    <source>
        <dbReference type="Proteomes" id="UP000238937"/>
    </source>
</evidence>
<evidence type="ECO:0000256" key="17">
    <source>
        <dbReference type="PROSITE-ProRule" id="PRU00703"/>
    </source>
</evidence>
<evidence type="ECO:0000256" key="13">
    <source>
        <dbReference type="ARBA" id="ARBA00023136"/>
    </source>
</evidence>
<dbReference type="Proteomes" id="UP000238937">
    <property type="component" value="Unassembled WGS sequence"/>
</dbReference>
<comment type="similarity">
    <text evidence="2 14">Belongs to the peptidase M50B family.</text>
</comment>
<dbReference type="AlphaFoldDB" id="A0A2T1GCT4"/>
<feature type="transmembrane region" description="Helical" evidence="14">
    <location>
        <begin position="136"/>
        <end position="156"/>
    </location>
</feature>
<dbReference type="GO" id="GO:0006508">
    <property type="term" value="P:proteolysis"/>
    <property type="evidence" value="ECO:0007669"/>
    <property type="project" value="UniProtKB-KW"/>
</dbReference>
<comment type="cofactor">
    <cofactor evidence="14 16">
        <name>Zn(2+)</name>
        <dbReference type="ChEBI" id="CHEBI:29105"/>
    </cofactor>
    <text evidence="14 16">Binds 1 zinc ion per subunit.</text>
</comment>
<dbReference type="GO" id="GO:0046872">
    <property type="term" value="F:metal ion binding"/>
    <property type="evidence" value="ECO:0007669"/>
    <property type="project" value="UniProtKB-UniRule"/>
</dbReference>
<dbReference type="Pfam" id="PF02163">
    <property type="entry name" value="Peptidase_M50"/>
    <property type="match status" value="2"/>
</dbReference>
<evidence type="ECO:0000259" key="18">
    <source>
        <dbReference type="PROSITE" id="PS51371"/>
    </source>
</evidence>
<evidence type="ECO:0000256" key="15">
    <source>
        <dbReference type="PIRSR" id="PIRSR006404-1"/>
    </source>
</evidence>
<dbReference type="OrthoDB" id="166377at2"/>
<dbReference type="PROSITE" id="PS51371">
    <property type="entry name" value="CBS"/>
    <property type="match status" value="1"/>
</dbReference>
<comment type="caution">
    <text evidence="19">The sequence shown here is derived from an EMBL/GenBank/DDBJ whole genome shotgun (WGS) entry which is preliminary data.</text>
</comment>
<dbReference type="CDD" id="cd04639">
    <property type="entry name" value="CBS_pair_peptidase_M50"/>
    <property type="match status" value="1"/>
</dbReference>
<dbReference type="PIRSF" id="PIRSF006404">
    <property type="entry name" value="UCP006404_Pept_M50_CBS"/>
    <property type="match status" value="1"/>
</dbReference>
<dbReference type="PANTHER" id="PTHR39188:SF3">
    <property type="entry name" value="STAGE IV SPORULATION PROTEIN FB"/>
    <property type="match status" value="1"/>
</dbReference>
<evidence type="ECO:0000256" key="4">
    <source>
        <dbReference type="ARBA" id="ARBA00022670"/>
    </source>
</evidence>
<evidence type="ECO:0000256" key="2">
    <source>
        <dbReference type="ARBA" id="ARBA00007931"/>
    </source>
</evidence>
<keyword evidence="11 14" id="KW-0482">Metalloprotease</keyword>
<evidence type="ECO:0000256" key="7">
    <source>
        <dbReference type="ARBA" id="ARBA00022737"/>
    </source>
</evidence>
<keyword evidence="8 14" id="KW-0378">Hydrolase</keyword>
<keyword evidence="10 14" id="KW-1133">Transmembrane helix</keyword>
<feature type="active site" evidence="15">
    <location>
        <position position="67"/>
    </location>
</feature>
<feature type="transmembrane region" description="Helical" evidence="14">
    <location>
        <begin position="107"/>
        <end position="129"/>
    </location>
</feature>
<dbReference type="GO" id="GO:0005886">
    <property type="term" value="C:plasma membrane"/>
    <property type="evidence" value="ECO:0007669"/>
    <property type="project" value="UniProtKB-SubCell"/>
</dbReference>
<dbReference type="EMBL" id="PVWO01000208">
    <property type="protein sequence ID" value="PSB55128.1"/>
    <property type="molecule type" value="Genomic_DNA"/>
</dbReference>
<dbReference type="InterPro" id="IPR000644">
    <property type="entry name" value="CBS_dom"/>
</dbReference>
<evidence type="ECO:0000256" key="10">
    <source>
        <dbReference type="ARBA" id="ARBA00022989"/>
    </source>
</evidence>
<feature type="binding site" evidence="16">
    <location>
        <position position="70"/>
    </location>
    <ligand>
        <name>Zn(2+)</name>
        <dbReference type="ChEBI" id="CHEBI:29105"/>
        <note>catalytic</note>
    </ligand>
</feature>
<evidence type="ECO:0000256" key="12">
    <source>
        <dbReference type="ARBA" id="ARBA00023122"/>
    </source>
</evidence>
<sequence length="374" mass="39831">MNGNIRVGSLFGIPFYVNPSWFLVLGLVTWSYGEGLAAQFPDLPGSTPLLLGLVTALLLFGSVLAHELGHSFVAIKQGIKVDSITLFLFGGLASLEKESDSPANAFWVAIAGPAVSLVIAATLTGLGFATHITGPLAAIAAVLAAINLSLGLFNLIPGLPLDGGNILKAIVWKVTGNQYKGVKIASIVGQAFGWVAIASGLVPLFLYGSFDNFWNLLIGTFLLQNAGKSAQYARVQERLTGLTVADAVTPNSPIIRDNITLREFVDQRTLSGSNWQKFLVTNESGYLVGELALDALKDVRSDRWAHTLVSEIVQSIEPSTIIISDRPLLQAIEQLESKHVSTLSVTDSDGILVGLLEKTAVINLIHRQPQANPA</sequence>
<evidence type="ECO:0000256" key="11">
    <source>
        <dbReference type="ARBA" id="ARBA00023049"/>
    </source>
</evidence>
<keyword evidence="20" id="KW-1185">Reference proteome</keyword>
<dbReference type="InterPro" id="IPR046342">
    <property type="entry name" value="CBS_dom_sf"/>
</dbReference>
<evidence type="ECO:0000256" key="8">
    <source>
        <dbReference type="ARBA" id="ARBA00022801"/>
    </source>
</evidence>
<proteinExistence type="inferred from homology"/>
<name>A0A2T1GCT4_9CYAN</name>
<feature type="transmembrane region" description="Helical" evidence="14">
    <location>
        <begin position="78"/>
        <end position="95"/>
    </location>
</feature>
<feature type="transmembrane region" description="Helical" evidence="14">
    <location>
        <begin position="48"/>
        <end position="66"/>
    </location>
</feature>
<evidence type="ECO:0000256" key="1">
    <source>
        <dbReference type="ARBA" id="ARBA00004651"/>
    </source>
</evidence>